<keyword evidence="8" id="KW-1185">Reference proteome</keyword>
<dbReference type="AlphaFoldDB" id="A0AA35X3Y2"/>
<keyword evidence="3 5" id="KW-1133">Transmembrane helix</keyword>
<evidence type="ECO:0000313" key="7">
    <source>
        <dbReference type="EMBL" id="CAI8038786.1"/>
    </source>
</evidence>
<proteinExistence type="predicted"/>
<evidence type="ECO:0000313" key="8">
    <source>
        <dbReference type="Proteomes" id="UP001174909"/>
    </source>
</evidence>
<reference evidence="7" key="1">
    <citation type="submission" date="2023-03" db="EMBL/GenBank/DDBJ databases">
        <authorList>
            <person name="Steffen K."/>
            <person name="Cardenas P."/>
        </authorList>
    </citation>
    <scope>NUCLEOTIDE SEQUENCE</scope>
</reference>
<comment type="caution">
    <text evidence="7">The sequence shown here is derived from an EMBL/GenBank/DDBJ whole genome shotgun (WGS) entry which is preliminary data.</text>
</comment>
<evidence type="ECO:0000256" key="2">
    <source>
        <dbReference type="ARBA" id="ARBA00022692"/>
    </source>
</evidence>
<dbReference type="Proteomes" id="UP001174909">
    <property type="component" value="Unassembled WGS sequence"/>
</dbReference>
<keyword evidence="2 5" id="KW-0812">Transmembrane</keyword>
<sequence length="123" mass="13319">MVAPAAGMSVDFELLGETANNIFRIQGIQHTASVTSTKSPIAAGLLAIFLGGLGIHKFYLGYVGPGVALLVASTVSFLLSFVLIGIFFLFVIGIFVLIEGIIYITKSEAEFQRIYVDQKRAWF</sequence>
<accession>A0AA35X3Y2</accession>
<comment type="subcellular location">
    <subcellularLocation>
        <location evidence="1">Membrane</location>
        <topology evidence="1">Multi-pass membrane protein</topology>
    </subcellularLocation>
</comment>
<organism evidence="7 8">
    <name type="scientific">Geodia barretti</name>
    <name type="common">Barrett's horny sponge</name>
    <dbReference type="NCBI Taxonomy" id="519541"/>
    <lineage>
        <taxon>Eukaryota</taxon>
        <taxon>Metazoa</taxon>
        <taxon>Porifera</taxon>
        <taxon>Demospongiae</taxon>
        <taxon>Heteroscleromorpha</taxon>
        <taxon>Tetractinellida</taxon>
        <taxon>Astrophorina</taxon>
        <taxon>Geodiidae</taxon>
        <taxon>Geodia</taxon>
    </lineage>
</organism>
<dbReference type="InterPro" id="IPR007829">
    <property type="entry name" value="TM2"/>
</dbReference>
<name>A0AA35X3Y2_GEOBA</name>
<evidence type="ECO:0000256" key="1">
    <source>
        <dbReference type="ARBA" id="ARBA00004141"/>
    </source>
</evidence>
<evidence type="ECO:0000256" key="5">
    <source>
        <dbReference type="SAM" id="Phobius"/>
    </source>
</evidence>
<feature type="transmembrane region" description="Helical" evidence="5">
    <location>
        <begin position="66"/>
        <end position="98"/>
    </location>
</feature>
<evidence type="ECO:0000256" key="3">
    <source>
        <dbReference type="ARBA" id="ARBA00022989"/>
    </source>
</evidence>
<dbReference type="EMBL" id="CASHTH010003010">
    <property type="protein sequence ID" value="CAI8038786.1"/>
    <property type="molecule type" value="Genomic_DNA"/>
</dbReference>
<gene>
    <name evidence="7" type="ORF">GBAR_LOCUS21625</name>
</gene>
<keyword evidence="4 5" id="KW-0472">Membrane</keyword>
<dbReference type="GO" id="GO:0016020">
    <property type="term" value="C:membrane"/>
    <property type="evidence" value="ECO:0007669"/>
    <property type="project" value="UniProtKB-SubCell"/>
</dbReference>
<evidence type="ECO:0000256" key="4">
    <source>
        <dbReference type="ARBA" id="ARBA00023136"/>
    </source>
</evidence>
<feature type="transmembrane region" description="Helical" evidence="5">
    <location>
        <begin position="41"/>
        <end position="60"/>
    </location>
</feature>
<feature type="domain" description="TM2" evidence="6">
    <location>
        <begin position="37"/>
        <end position="84"/>
    </location>
</feature>
<dbReference type="Pfam" id="PF05154">
    <property type="entry name" value="TM2"/>
    <property type="match status" value="1"/>
</dbReference>
<evidence type="ECO:0000259" key="6">
    <source>
        <dbReference type="Pfam" id="PF05154"/>
    </source>
</evidence>
<protein>
    <recommendedName>
        <fullName evidence="6">TM2 domain-containing protein</fullName>
    </recommendedName>
</protein>